<proteinExistence type="predicted"/>
<evidence type="ECO:0000256" key="1">
    <source>
        <dbReference type="SAM" id="Phobius"/>
    </source>
</evidence>
<evidence type="ECO:0000313" key="2">
    <source>
        <dbReference type="EMBL" id="GEO14077.1"/>
    </source>
</evidence>
<dbReference type="EMBL" id="BJYU01000019">
    <property type="protein sequence ID" value="GEO14077.1"/>
    <property type="molecule type" value="Genomic_DNA"/>
</dbReference>
<feature type="transmembrane region" description="Helical" evidence="1">
    <location>
        <begin position="21"/>
        <end position="43"/>
    </location>
</feature>
<organism evidence="2 3">
    <name type="scientific">Microvirga aerophila</name>
    <dbReference type="NCBI Taxonomy" id="670291"/>
    <lineage>
        <taxon>Bacteria</taxon>
        <taxon>Pseudomonadati</taxon>
        <taxon>Pseudomonadota</taxon>
        <taxon>Alphaproteobacteria</taxon>
        <taxon>Hyphomicrobiales</taxon>
        <taxon>Methylobacteriaceae</taxon>
        <taxon>Microvirga</taxon>
    </lineage>
</organism>
<accession>A0A512BQI5</accession>
<gene>
    <name evidence="2" type="ORF">MAE02_17730</name>
</gene>
<dbReference type="AlphaFoldDB" id="A0A512BQI5"/>
<name>A0A512BQI5_9HYPH</name>
<reference evidence="2 3" key="1">
    <citation type="submission" date="2019-07" db="EMBL/GenBank/DDBJ databases">
        <title>Whole genome shotgun sequence of Microvirga aerophila NBRC 106136.</title>
        <authorList>
            <person name="Hosoyama A."/>
            <person name="Uohara A."/>
            <person name="Ohji S."/>
            <person name="Ichikawa N."/>
        </authorList>
    </citation>
    <scope>NUCLEOTIDE SEQUENCE [LARGE SCALE GENOMIC DNA]</scope>
    <source>
        <strain evidence="2 3">NBRC 106136</strain>
    </source>
</reference>
<dbReference type="Proteomes" id="UP000321085">
    <property type="component" value="Unassembled WGS sequence"/>
</dbReference>
<dbReference type="RefSeq" id="WP_114186794.1">
    <property type="nucleotide sequence ID" value="NZ_BJYU01000019.1"/>
</dbReference>
<evidence type="ECO:0000313" key="3">
    <source>
        <dbReference type="Proteomes" id="UP000321085"/>
    </source>
</evidence>
<sequence length="140" mass="15054">MVQQRTADRDGTQQKANHTPWLEWVASGIGLLLTLGIFGSIGWQAFDDAGAPPAIAVDVTRVVPVEGGYRVEFRARNSTGSTASQVEIEGKLAGDGAEAEIGHVVFDYIPGHSERKGGMFFTREPRQESLALRALGFADP</sequence>
<keyword evidence="1" id="KW-1133">Transmembrane helix</keyword>
<protein>
    <submittedName>
        <fullName evidence="2">TIGR02588 family protein</fullName>
    </submittedName>
</protein>
<keyword evidence="3" id="KW-1185">Reference proteome</keyword>
<comment type="caution">
    <text evidence="2">The sequence shown here is derived from an EMBL/GenBank/DDBJ whole genome shotgun (WGS) entry which is preliminary data.</text>
</comment>
<keyword evidence="1" id="KW-0472">Membrane</keyword>
<dbReference type="OrthoDB" id="1445569at2"/>
<keyword evidence="1" id="KW-0812">Transmembrane</keyword>